<dbReference type="InterPro" id="IPR014014">
    <property type="entry name" value="RNA_helicase_DEAD_Q_motif"/>
</dbReference>
<feature type="region of interest" description="Disordered" evidence="18">
    <location>
        <begin position="427"/>
        <end position="558"/>
    </location>
</feature>
<organism evidence="22 23">
    <name type="scientific">Podospora didyma</name>
    <dbReference type="NCBI Taxonomy" id="330526"/>
    <lineage>
        <taxon>Eukaryota</taxon>
        <taxon>Fungi</taxon>
        <taxon>Dikarya</taxon>
        <taxon>Ascomycota</taxon>
        <taxon>Pezizomycotina</taxon>
        <taxon>Sordariomycetes</taxon>
        <taxon>Sordariomycetidae</taxon>
        <taxon>Sordariales</taxon>
        <taxon>Podosporaceae</taxon>
        <taxon>Podospora</taxon>
    </lineage>
</organism>
<sequence length="558" mass="61868">MTDNLAAKLQASTLNDGDDSESWKKSLKAPAKDTRPQTEDVRNRKGLEFGDLGLSREVLMGIFEAGFEEPSPIQEEAIPVALTGQDILARAKNGTGKTAAFVIPALQKINPKVSKIQCLILVPTRELAMQTSQVCKTLGKHLGINVMVTTGGTGLRDDIVRLQDPVHIIVGTPGRILDLAGKQVADLSECPMFIMDEADKLLSAEFTPVIEQLLQFHPKDRQVMLFSATFPLSVKDFSDKNMNSPYEINLMDELTLRGVTQYYAYVEEKQKVHCLNTLFSKLQINQSIIFCNSTNRVELLAKKITELGYSCFYSHAKMAQQARNRVFHDFRNGVCRNLVCSDLLTRGIDIQAVNVVINFDFPKNAETYLHRIGRSGRYGHLGLAINLINWDDRFNLYNIERDLGTEIQPIPPSIDKSLYVYENPETIPRPISNFTPSAPQQQLQIQQQQQQQQQPRGPPAQQTQFPMPQSKTAQPDQGDWQPQNSRQNGSGPSNSQGRGGYQGQGHRGSSTGHRGGRGRGFQGQGQGQGQGRQQQSQYVPRGGRSQGSGQAPAPVQQA</sequence>
<dbReference type="InterPro" id="IPR011545">
    <property type="entry name" value="DEAD/DEAH_box_helicase_dom"/>
</dbReference>
<dbReference type="FunFam" id="3.40.50.300:FF:000114">
    <property type="entry name" value="ATP-dependent RNA helicase DDX6"/>
    <property type="match status" value="1"/>
</dbReference>
<feature type="domain" description="Helicase C-terminal" evidence="20">
    <location>
        <begin position="258"/>
        <end position="418"/>
    </location>
</feature>
<evidence type="ECO:0000256" key="7">
    <source>
        <dbReference type="ARBA" id="ARBA00022806"/>
    </source>
</evidence>
<dbReference type="SUPFAM" id="SSF52540">
    <property type="entry name" value="P-loop containing nucleoside triphosphate hydrolases"/>
    <property type="match status" value="1"/>
</dbReference>
<protein>
    <recommendedName>
        <fullName evidence="13">ATP-dependent RNA helicase DHH1</fullName>
        <ecNumber evidence="2">3.6.4.13</ecNumber>
    </recommendedName>
    <alternativeName>
        <fullName evidence="14">ATP-dependent RNA helicase dhh1</fullName>
    </alternativeName>
</protein>
<dbReference type="GO" id="GO:0003723">
    <property type="term" value="F:RNA binding"/>
    <property type="evidence" value="ECO:0007669"/>
    <property type="project" value="UniProtKB-KW"/>
</dbReference>
<keyword evidence="5 17" id="KW-0547">Nucleotide-binding</keyword>
<reference evidence="22" key="1">
    <citation type="journal article" date="2023" name="Mol. Phylogenet. Evol.">
        <title>Genome-scale phylogeny and comparative genomics of the fungal order Sordariales.</title>
        <authorList>
            <person name="Hensen N."/>
            <person name="Bonometti L."/>
            <person name="Westerberg I."/>
            <person name="Brannstrom I.O."/>
            <person name="Guillou S."/>
            <person name="Cros-Aarteil S."/>
            <person name="Calhoun S."/>
            <person name="Haridas S."/>
            <person name="Kuo A."/>
            <person name="Mondo S."/>
            <person name="Pangilinan J."/>
            <person name="Riley R."/>
            <person name="LaButti K."/>
            <person name="Andreopoulos B."/>
            <person name="Lipzen A."/>
            <person name="Chen C."/>
            <person name="Yan M."/>
            <person name="Daum C."/>
            <person name="Ng V."/>
            <person name="Clum A."/>
            <person name="Steindorff A."/>
            <person name="Ohm R.A."/>
            <person name="Martin F."/>
            <person name="Silar P."/>
            <person name="Natvig D.O."/>
            <person name="Lalanne C."/>
            <person name="Gautier V."/>
            <person name="Ament-Velasquez S.L."/>
            <person name="Kruys A."/>
            <person name="Hutchinson M.I."/>
            <person name="Powell A.J."/>
            <person name="Barry K."/>
            <person name="Miller A.N."/>
            <person name="Grigoriev I.V."/>
            <person name="Debuchy R."/>
            <person name="Gladieux P."/>
            <person name="Hiltunen Thoren M."/>
            <person name="Johannesson H."/>
        </authorList>
    </citation>
    <scope>NUCLEOTIDE SEQUENCE</scope>
    <source>
        <strain evidence="22">CBS 232.78</strain>
    </source>
</reference>
<evidence type="ECO:0000256" key="13">
    <source>
        <dbReference type="ARBA" id="ARBA00040210"/>
    </source>
</evidence>
<evidence type="ECO:0000256" key="14">
    <source>
        <dbReference type="ARBA" id="ARBA00040448"/>
    </source>
</evidence>
<comment type="subcellular location">
    <subcellularLocation>
        <location evidence="1">Cytoplasm</location>
        <location evidence="1">P-body</location>
    </subcellularLocation>
</comment>
<keyword evidence="11" id="KW-0694">RNA-binding</keyword>
<dbReference type="EMBL" id="JAULSW010000004">
    <property type="protein sequence ID" value="KAK3385445.1"/>
    <property type="molecule type" value="Genomic_DNA"/>
</dbReference>
<comment type="caution">
    <text evidence="22">The sequence shown here is derived from an EMBL/GenBank/DDBJ whole genome shotgun (WGS) entry which is preliminary data.</text>
</comment>
<keyword evidence="7 17" id="KW-0347">Helicase</keyword>
<dbReference type="EC" id="3.6.4.13" evidence="2"/>
<dbReference type="GO" id="GO:0006417">
    <property type="term" value="P:regulation of translation"/>
    <property type="evidence" value="ECO:0007669"/>
    <property type="project" value="UniProtKB-KW"/>
</dbReference>
<dbReference type="InterPro" id="IPR001650">
    <property type="entry name" value="Helicase_C-like"/>
</dbReference>
<dbReference type="AlphaFoldDB" id="A0AAE0NPV8"/>
<evidence type="ECO:0000256" key="17">
    <source>
        <dbReference type="RuleBase" id="RU000492"/>
    </source>
</evidence>
<accession>A0AAE0NPV8</accession>
<evidence type="ECO:0000259" key="21">
    <source>
        <dbReference type="PROSITE" id="PS51195"/>
    </source>
</evidence>
<dbReference type="CDD" id="cd18787">
    <property type="entry name" value="SF2_C_DEAD"/>
    <property type="match status" value="1"/>
</dbReference>
<evidence type="ECO:0000256" key="10">
    <source>
        <dbReference type="ARBA" id="ARBA00022845"/>
    </source>
</evidence>
<evidence type="ECO:0000256" key="12">
    <source>
        <dbReference type="ARBA" id="ARBA00038316"/>
    </source>
</evidence>
<reference evidence="22" key="2">
    <citation type="submission" date="2023-06" db="EMBL/GenBank/DDBJ databases">
        <authorList>
            <consortium name="Lawrence Berkeley National Laboratory"/>
            <person name="Haridas S."/>
            <person name="Hensen N."/>
            <person name="Bonometti L."/>
            <person name="Westerberg I."/>
            <person name="Brannstrom I.O."/>
            <person name="Guillou S."/>
            <person name="Cros-Aarteil S."/>
            <person name="Calhoun S."/>
            <person name="Kuo A."/>
            <person name="Mondo S."/>
            <person name="Pangilinan J."/>
            <person name="Riley R."/>
            <person name="LaButti K."/>
            <person name="Andreopoulos B."/>
            <person name="Lipzen A."/>
            <person name="Chen C."/>
            <person name="Yanf M."/>
            <person name="Daum C."/>
            <person name="Ng V."/>
            <person name="Clum A."/>
            <person name="Steindorff A."/>
            <person name="Ohm R."/>
            <person name="Martin F."/>
            <person name="Silar P."/>
            <person name="Natvig D."/>
            <person name="Lalanne C."/>
            <person name="Gautier V."/>
            <person name="Ament-velasquez S.L."/>
            <person name="Kruys A."/>
            <person name="Hutchinson M.I."/>
            <person name="Powell A.J."/>
            <person name="Barry K."/>
            <person name="Miller A.N."/>
            <person name="Grigoriev I.V."/>
            <person name="Debuchy R."/>
            <person name="Gladieux P."/>
            <person name="Thoren M.H."/>
            <person name="Johannesson H."/>
        </authorList>
    </citation>
    <scope>NUCLEOTIDE SEQUENCE</scope>
    <source>
        <strain evidence="22">CBS 232.78</strain>
    </source>
</reference>
<evidence type="ECO:0000256" key="18">
    <source>
        <dbReference type="SAM" id="MobiDB-lite"/>
    </source>
</evidence>
<feature type="compositionally biased region" description="Polar residues" evidence="18">
    <location>
        <begin position="465"/>
        <end position="494"/>
    </location>
</feature>
<evidence type="ECO:0000256" key="1">
    <source>
        <dbReference type="ARBA" id="ARBA00004201"/>
    </source>
</evidence>
<keyword evidence="6 17" id="KW-0378">Hydrolase</keyword>
<evidence type="ECO:0000256" key="11">
    <source>
        <dbReference type="ARBA" id="ARBA00022884"/>
    </source>
</evidence>
<dbReference type="PROSITE" id="PS51192">
    <property type="entry name" value="HELICASE_ATP_BIND_1"/>
    <property type="match status" value="1"/>
</dbReference>
<dbReference type="GO" id="GO:0005524">
    <property type="term" value="F:ATP binding"/>
    <property type="evidence" value="ECO:0007669"/>
    <property type="project" value="UniProtKB-KW"/>
</dbReference>
<feature type="compositionally biased region" description="Gly residues" evidence="18">
    <location>
        <begin position="518"/>
        <end position="530"/>
    </location>
</feature>
<feature type="compositionally biased region" description="Basic and acidic residues" evidence="18">
    <location>
        <begin position="30"/>
        <end position="42"/>
    </location>
</feature>
<keyword evidence="4" id="KW-0507">mRNA processing</keyword>
<dbReference type="InterPro" id="IPR000629">
    <property type="entry name" value="RNA-helicase_DEAD-box_CS"/>
</dbReference>
<dbReference type="Proteomes" id="UP001285441">
    <property type="component" value="Unassembled WGS sequence"/>
</dbReference>
<feature type="compositionally biased region" description="Low complexity" evidence="18">
    <location>
        <begin position="439"/>
        <end position="464"/>
    </location>
</feature>
<evidence type="ECO:0000256" key="6">
    <source>
        <dbReference type="ARBA" id="ARBA00022801"/>
    </source>
</evidence>
<keyword evidence="10" id="KW-0810">Translation regulation</keyword>
<evidence type="ECO:0000256" key="2">
    <source>
        <dbReference type="ARBA" id="ARBA00012552"/>
    </source>
</evidence>
<feature type="compositionally biased region" description="Gly residues" evidence="18">
    <location>
        <begin position="497"/>
        <end position="506"/>
    </location>
</feature>
<keyword evidence="8" id="KW-0813">Transport</keyword>
<dbReference type="InterPro" id="IPR027417">
    <property type="entry name" value="P-loop_NTPase"/>
</dbReference>
<evidence type="ECO:0000313" key="23">
    <source>
        <dbReference type="Proteomes" id="UP001285441"/>
    </source>
</evidence>
<evidence type="ECO:0000256" key="3">
    <source>
        <dbReference type="ARBA" id="ARBA00022490"/>
    </source>
</evidence>
<keyword evidence="8" id="KW-0509">mRNA transport</keyword>
<keyword evidence="3" id="KW-0963">Cytoplasm</keyword>
<dbReference type="Pfam" id="PF00270">
    <property type="entry name" value="DEAD"/>
    <property type="match status" value="1"/>
</dbReference>
<dbReference type="Gene3D" id="3.40.50.300">
    <property type="entry name" value="P-loop containing nucleotide triphosphate hydrolases"/>
    <property type="match status" value="2"/>
</dbReference>
<dbReference type="PROSITE" id="PS51195">
    <property type="entry name" value="Q_MOTIF"/>
    <property type="match status" value="1"/>
</dbReference>
<proteinExistence type="inferred from homology"/>
<keyword evidence="23" id="KW-1185">Reference proteome</keyword>
<dbReference type="PANTHER" id="PTHR47960">
    <property type="entry name" value="DEAD-BOX ATP-DEPENDENT RNA HELICASE 50"/>
    <property type="match status" value="1"/>
</dbReference>
<dbReference type="PROSITE" id="PS51194">
    <property type="entry name" value="HELICASE_CTER"/>
    <property type="match status" value="1"/>
</dbReference>
<dbReference type="SMART" id="SM00490">
    <property type="entry name" value="HELICc"/>
    <property type="match status" value="1"/>
</dbReference>
<dbReference type="Pfam" id="PF00271">
    <property type="entry name" value="Helicase_C"/>
    <property type="match status" value="1"/>
</dbReference>
<comment type="similarity">
    <text evidence="12">Belongs to the DEAD box helicase family. DDX6/DHH1 subfamily.</text>
</comment>
<comment type="catalytic activity">
    <reaction evidence="15">
        <text>ATP + H2O = ADP + phosphate + H(+)</text>
        <dbReference type="Rhea" id="RHEA:13065"/>
        <dbReference type="ChEBI" id="CHEBI:15377"/>
        <dbReference type="ChEBI" id="CHEBI:15378"/>
        <dbReference type="ChEBI" id="CHEBI:30616"/>
        <dbReference type="ChEBI" id="CHEBI:43474"/>
        <dbReference type="ChEBI" id="CHEBI:456216"/>
        <dbReference type="EC" id="3.6.4.13"/>
    </reaction>
</comment>
<dbReference type="GO" id="GO:0051028">
    <property type="term" value="P:mRNA transport"/>
    <property type="evidence" value="ECO:0007669"/>
    <property type="project" value="UniProtKB-KW"/>
</dbReference>
<evidence type="ECO:0000256" key="15">
    <source>
        <dbReference type="ARBA" id="ARBA00047984"/>
    </source>
</evidence>
<evidence type="ECO:0000256" key="5">
    <source>
        <dbReference type="ARBA" id="ARBA00022741"/>
    </source>
</evidence>
<dbReference type="GO" id="GO:0006397">
    <property type="term" value="P:mRNA processing"/>
    <property type="evidence" value="ECO:0007669"/>
    <property type="project" value="UniProtKB-KW"/>
</dbReference>
<gene>
    <name evidence="22" type="ORF">B0H63DRAFT_183066</name>
</gene>
<evidence type="ECO:0000259" key="19">
    <source>
        <dbReference type="PROSITE" id="PS51192"/>
    </source>
</evidence>
<keyword evidence="9 17" id="KW-0067">ATP-binding</keyword>
<feature type="region of interest" description="Disordered" evidence="18">
    <location>
        <begin position="1"/>
        <end position="42"/>
    </location>
</feature>
<evidence type="ECO:0000259" key="20">
    <source>
        <dbReference type="PROSITE" id="PS51194"/>
    </source>
</evidence>
<dbReference type="GO" id="GO:0000932">
    <property type="term" value="C:P-body"/>
    <property type="evidence" value="ECO:0007669"/>
    <property type="project" value="UniProtKB-SubCell"/>
</dbReference>
<evidence type="ECO:0000256" key="16">
    <source>
        <dbReference type="PROSITE-ProRule" id="PRU00552"/>
    </source>
</evidence>
<dbReference type="PROSITE" id="PS00039">
    <property type="entry name" value="DEAD_ATP_HELICASE"/>
    <property type="match status" value="1"/>
</dbReference>
<evidence type="ECO:0000313" key="22">
    <source>
        <dbReference type="EMBL" id="KAK3385445.1"/>
    </source>
</evidence>
<dbReference type="GO" id="GO:0003724">
    <property type="term" value="F:RNA helicase activity"/>
    <property type="evidence" value="ECO:0007669"/>
    <property type="project" value="UniProtKB-EC"/>
</dbReference>
<feature type="short sequence motif" description="Q motif" evidence="16">
    <location>
        <begin position="47"/>
        <end position="75"/>
    </location>
</feature>
<name>A0AAE0NPV8_9PEZI</name>
<dbReference type="GO" id="GO:0016787">
    <property type="term" value="F:hydrolase activity"/>
    <property type="evidence" value="ECO:0007669"/>
    <property type="project" value="UniProtKB-KW"/>
</dbReference>
<dbReference type="SMART" id="SM00487">
    <property type="entry name" value="DEXDc"/>
    <property type="match status" value="1"/>
</dbReference>
<dbReference type="InterPro" id="IPR014001">
    <property type="entry name" value="Helicase_ATP-bd"/>
</dbReference>
<feature type="domain" description="Helicase ATP-binding" evidence="19">
    <location>
        <begin position="78"/>
        <end position="248"/>
    </location>
</feature>
<feature type="domain" description="DEAD-box RNA helicase Q" evidence="21">
    <location>
        <begin position="47"/>
        <end position="75"/>
    </location>
</feature>
<dbReference type="CDD" id="cd17940">
    <property type="entry name" value="DEADc_DDX6"/>
    <property type="match status" value="1"/>
</dbReference>
<evidence type="ECO:0000256" key="4">
    <source>
        <dbReference type="ARBA" id="ARBA00022664"/>
    </source>
</evidence>
<evidence type="ECO:0000256" key="9">
    <source>
        <dbReference type="ARBA" id="ARBA00022840"/>
    </source>
</evidence>
<evidence type="ECO:0000256" key="8">
    <source>
        <dbReference type="ARBA" id="ARBA00022816"/>
    </source>
</evidence>